<dbReference type="EMBL" id="ACDX02000010">
    <property type="protein sequence ID" value="EFC88181.1"/>
    <property type="molecule type" value="Genomic_DNA"/>
</dbReference>
<accession>D2ZXJ6</accession>
<evidence type="ECO:0000313" key="1">
    <source>
        <dbReference type="EMBL" id="EFC88181.1"/>
    </source>
</evidence>
<evidence type="ECO:0000313" key="2">
    <source>
        <dbReference type="Proteomes" id="UP000003344"/>
    </source>
</evidence>
<protein>
    <submittedName>
        <fullName evidence="1">Uncharacterized protein</fullName>
    </submittedName>
</protein>
<proteinExistence type="predicted"/>
<gene>
    <name evidence="1" type="ORF">NEIMUCOT_05350</name>
</gene>
<organism evidence="1 2">
    <name type="scientific">Neisseria mucosa (strain ATCC 25996 / DSM 4631 / NCTC 10774 / M26)</name>
    <dbReference type="NCBI Taxonomy" id="546266"/>
    <lineage>
        <taxon>Bacteria</taxon>
        <taxon>Pseudomonadati</taxon>
        <taxon>Pseudomonadota</taxon>
        <taxon>Betaproteobacteria</taxon>
        <taxon>Neisseriales</taxon>
        <taxon>Neisseriaceae</taxon>
        <taxon>Neisseria</taxon>
    </lineage>
</organism>
<dbReference type="Proteomes" id="UP000003344">
    <property type="component" value="Unassembled WGS sequence"/>
</dbReference>
<sequence>MGHIYFFHEVFYYGLHKNKKMKDWSAKNYLSLEEETLKKYERYMKISEKIFSGGKTFIVLPPKFFEIIGLGKVEL</sequence>
<dbReference type="AlphaFoldDB" id="D2ZXJ6"/>
<reference evidence="1 2" key="1">
    <citation type="submission" date="2009-10" db="EMBL/GenBank/DDBJ databases">
        <authorList>
            <person name="Weinstock G."/>
            <person name="Sodergren E."/>
            <person name="Clifton S."/>
            <person name="Fulton L."/>
            <person name="Fulton B."/>
            <person name="Courtney L."/>
            <person name="Fronick C."/>
            <person name="Harrison M."/>
            <person name="Strong C."/>
            <person name="Farmer C."/>
            <person name="Delahaunty K."/>
            <person name="Markovic C."/>
            <person name="Hall O."/>
            <person name="Minx P."/>
            <person name="Tomlinson C."/>
            <person name="Mitreva M."/>
            <person name="Nelson J."/>
            <person name="Hou S."/>
            <person name="Wollam A."/>
            <person name="Pepin K.H."/>
            <person name="Johnson M."/>
            <person name="Bhonagiri V."/>
            <person name="Nash W.E."/>
            <person name="Warren W."/>
            <person name="Chinwalla A."/>
            <person name="Mardis E.R."/>
            <person name="Wilson R.K."/>
        </authorList>
    </citation>
    <scope>NUCLEOTIDE SEQUENCE [LARGE SCALE GENOMIC DNA]</scope>
    <source>
        <strain evidence="2">ATCC 25996 / DSM 4631 / NCTC 10774 / M26</strain>
    </source>
</reference>
<name>D2ZXJ6_NEIM2</name>
<comment type="caution">
    <text evidence="1">The sequence shown here is derived from an EMBL/GenBank/DDBJ whole genome shotgun (WGS) entry which is preliminary data.</text>
</comment>